<accession>A0A382DEX1</accession>
<reference evidence="1" key="1">
    <citation type="submission" date="2018-05" db="EMBL/GenBank/DDBJ databases">
        <authorList>
            <person name="Lanie J.A."/>
            <person name="Ng W.-L."/>
            <person name="Kazmierczak K.M."/>
            <person name="Andrzejewski T.M."/>
            <person name="Davidsen T.M."/>
            <person name="Wayne K.J."/>
            <person name="Tettelin H."/>
            <person name="Glass J.I."/>
            <person name="Rusch D."/>
            <person name="Podicherti R."/>
            <person name="Tsui H.-C.T."/>
            <person name="Winkler M.E."/>
        </authorList>
    </citation>
    <scope>NUCLEOTIDE SEQUENCE</scope>
</reference>
<proteinExistence type="predicted"/>
<protein>
    <submittedName>
        <fullName evidence="1">Uncharacterized protein</fullName>
    </submittedName>
</protein>
<sequence length="209" mass="23487">MKKIVVFVFLTLFTTVFFIGCSKPVLPIELKESHKRIVIAPFATEEDSANMERRFPLDLSTSLSIAEKEREWIYDQSDTLSPVGDSLKNQGLEPNDIFMDSALAAKIGKELNADLIIVGHIANPRIKEWMDNNPVFDMSNQAGISGTTRFVLVYQQATLNVTVKVVDTQTGNAIWLNGEDKGKGFTGYTKYIREFQTQDPAKEYSRVAE</sequence>
<dbReference type="EMBL" id="UINC01038742">
    <property type="protein sequence ID" value="SVB36187.1"/>
    <property type="molecule type" value="Genomic_DNA"/>
</dbReference>
<dbReference type="AlphaFoldDB" id="A0A382DEX1"/>
<name>A0A382DEX1_9ZZZZ</name>
<evidence type="ECO:0000313" key="1">
    <source>
        <dbReference type="EMBL" id="SVB36187.1"/>
    </source>
</evidence>
<gene>
    <name evidence="1" type="ORF">METZ01_LOCUS189041</name>
</gene>
<organism evidence="1">
    <name type="scientific">marine metagenome</name>
    <dbReference type="NCBI Taxonomy" id="408172"/>
    <lineage>
        <taxon>unclassified sequences</taxon>
        <taxon>metagenomes</taxon>
        <taxon>ecological metagenomes</taxon>
    </lineage>
</organism>
<dbReference type="PROSITE" id="PS51257">
    <property type="entry name" value="PROKAR_LIPOPROTEIN"/>
    <property type="match status" value="1"/>
</dbReference>
<dbReference type="Gene3D" id="3.40.50.10610">
    <property type="entry name" value="ABC-type transport auxiliary lipoprotein component"/>
    <property type="match status" value="1"/>
</dbReference>
<feature type="non-terminal residue" evidence="1">
    <location>
        <position position="209"/>
    </location>
</feature>